<organism evidence="2 3">
    <name type="scientific">Mycolicibacter sinensis (strain JDM601)</name>
    <name type="common">Mycobacterium sinense</name>
    <dbReference type="NCBI Taxonomy" id="875328"/>
    <lineage>
        <taxon>Bacteria</taxon>
        <taxon>Bacillati</taxon>
        <taxon>Actinomycetota</taxon>
        <taxon>Actinomycetes</taxon>
        <taxon>Mycobacteriales</taxon>
        <taxon>Mycobacteriaceae</taxon>
        <taxon>Mycolicibacter</taxon>
    </lineage>
</organism>
<keyword evidence="1" id="KW-0732">Signal</keyword>
<reference evidence="3" key="1">
    <citation type="submission" date="2016-06" db="EMBL/GenBank/DDBJ databases">
        <authorList>
            <person name="Sutton G."/>
            <person name="Brinkac L."/>
            <person name="Sanka R."/>
            <person name="Adams M."/>
            <person name="Lau E."/>
            <person name="Sam S."/>
            <person name="Sreng N."/>
            <person name="Him V."/>
            <person name="Kerleguer A."/>
            <person name="Cheng S."/>
        </authorList>
    </citation>
    <scope>NUCLEOTIDE SEQUENCE [LARGE SCALE GENOMIC DNA]</scope>
    <source>
        <strain evidence="3">E1876</strain>
    </source>
</reference>
<feature type="chain" id="PRO_5008317946" description="Secreted protein" evidence="1">
    <location>
        <begin position="32"/>
        <end position="171"/>
    </location>
</feature>
<dbReference type="Proteomes" id="UP000093943">
    <property type="component" value="Unassembled WGS sequence"/>
</dbReference>
<dbReference type="RefSeq" id="WP_065019166.1">
    <property type="nucleotide sequence ID" value="NZ_LZKG01000083.1"/>
</dbReference>
<dbReference type="EMBL" id="LZKG01000083">
    <property type="protein sequence ID" value="OBI29841.1"/>
    <property type="molecule type" value="Genomic_DNA"/>
</dbReference>
<gene>
    <name evidence="2" type="ORF">A5710_20825</name>
</gene>
<evidence type="ECO:0000313" key="3">
    <source>
        <dbReference type="Proteomes" id="UP000093943"/>
    </source>
</evidence>
<proteinExistence type="predicted"/>
<accession>A0A1A2XY79</accession>
<dbReference type="AlphaFoldDB" id="A0A1A2XY79"/>
<feature type="signal peptide" evidence="1">
    <location>
        <begin position="1"/>
        <end position="31"/>
    </location>
</feature>
<name>A0A1A2XY79_MYCSD</name>
<protein>
    <recommendedName>
        <fullName evidence="4">Secreted protein</fullName>
    </recommendedName>
</protein>
<evidence type="ECO:0008006" key="4">
    <source>
        <dbReference type="Google" id="ProtNLM"/>
    </source>
</evidence>
<evidence type="ECO:0000256" key="1">
    <source>
        <dbReference type="SAM" id="SignalP"/>
    </source>
</evidence>
<evidence type="ECO:0000313" key="2">
    <source>
        <dbReference type="EMBL" id="OBI29841.1"/>
    </source>
</evidence>
<sequence length="171" mass="17917">MAQRQRLMVIAIRGLALAAMLITGLLTPAGAATADPLTQTDRQYLASLNHGGLCCPNQIDVPSPILKAGSSRAITTGRQIGTAMAANPTYANFQNWRNIVGNWAQEAGLYLNGQQAGQVVIIATHYYGGAAAECSLMKEMGGAMGEGPYWYGPVTYSGGLAVQPGCIDLSK</sequence>
<comment type="caution">
    <text evidence="2">The sequence shown here is derived from an EMBL/GenBank/DDBJ whole genome shotgun (WGS) entry which is preliminary data.</text>
</comment>